<organism evidence="2">
    <name type="scientific">Phytophthora nicotianae</name>
    <name type="common">Potato buckeye rot agent</name>
    <name type="synonym">Phytophthora parasitica</name>
    <dbReference type="NCBI Taxonomy" id="4792"/>
    <lineage>
        <taxon>Eukaryota</taxon>
        <taxon>Sar</taxon>
        <taxon>Stramenopiles</taxon>
        <taxon>Oomycota</taxon>
        <taxon>Peronosporomycetes</taxon>
        <taxon>Peronosporales</taxon>
        <taxon>Peronosporaceae</taxon>
        <taxon>Phytophthora</taxon>
    </lineage>
</organism>
<dbReference type="EMBL" id="KI690851">
    <property type="protein sequence ID" value="ETM55010.1"/>
    <property type="molecule type" value="Genomic_DNA"/>
</dbReference>
<sequence>MAGINHSDDERTSSLGEVRSRSAGRLCPKDDADEGAARWNRPEEVDPGEGLFSS</sequence>
<dbReference type="VEuPathDB" id="FungiDB:PPTG_24729"/>
<evidence type="ECO:0000256" key="1">
    <source>
        <dbReference type="SAM" id="MobiDB-lite"/>
    </source>
</evidence>
<accession>W2P2S7</accession>
<feature type="non-terminal residue" evidence="2">
    <location>
        <position position="54"/>
    </location>
</feature>
<evidence type="ECO:0000313" key="2">
    <source>
        <dbReference type="EMBL" id="ETM55010.1"/>
    </source>
</evidence>
<proteinExistence type="predicted"/>
<gene>
    <name evidence="2" type="ORF">L914_01721</name>
</gene>
<dbReference type="AlphaFoldDB" id="W2P2S7"/>
<dbReference type="Proteomes" id="UP000054532">
    <property type="component" value="Unassembled WGS sequence"/>
</dbReference>
<feature type="compositionally biased region" description="Basic and acidic residues" evidence="1">
    <location>
        <begin position="1"/>
        <end position="12"/>
    </location>
</feature>
<feature type="region of interest" description="Disordered" evidence="1">
    <location>
        <begin position="1"/>
        <end position="54"/>
    </location>
</feature>
<reference evidence="2" key="1">
    <citation type="submission" date="2013-11" db="EMBL/GenBank/DDBJ databases">
        <title>The Genome Sequence of Phytophthora parasitica IAC_01/95.</title>
        <authorList>
            <consortium name="The Broad Institute Genomics Platform"/>
            <person name="Russ C."/>
            <person name="Tyler B."/>
            <person name="Panabieres F."/>
            <person name="Shan W."/>
            <person name="Tripathy S."/>
            <person name="Grunwald N."/>
            <person name="Machado M."/>
            <person name="Johnson C.S."/>
            <person name="Arredondo F."/>
            <person name="Hong C."/>
            <person name="Coffey M."/>
            <person name="Young S.K."/>
            <person name="Zeng Q."/>
            <person name="Gargeya S."/>
            <person name="Fitzgerald M."/>
            <person name="Abouelleil A."/>
            <person name="Alvarado L."/>
            <person name="Chapman S.B."/>
            <person name="Gainer-Dewar J."/>
            <person name="Goldberg J."/>
            <person name="Griggs A."/>
            <person name="Gujja S."/>
            <person name="Hansen M."/>
            <person name="Howarth C."/>
            <person name="Imamovic A."/>
            <person name="Ireland A."/>
            <person name="Larimer J."/>
            <person name="McCowan C."/>
            <person name="Murphy C."/>
            <person name="Pearson M."/>
            <person name="Poon T.W."/>
            <person name="Priest M."/>
            <person name="Roberts A."/>
            <person name="Saif S."/>
            <person name="Shea T."/>
            <person name="Sykes S."/>
            <person name="Wortman J."/>
            <person name="Nusbaum C."/>
            <person name="Birren B."/>
        </authorList>
    </citation>
    <scope>NUCLEOTIDE SEQUENCE [LARGE SCALE GENOMIC DNA]</scope>
    <source>
        <strain evidence="2">IAC_01/95</strain>
    </source>
</reference>
<protein>
    <submittedName>
        <fullName evidence="2">Uncharacterized protein</fullName>
    </submittedName>
</protein>
<name>W2P2S7_PHYNI</name>